<dbReference type="InterPro" id="IPR018490">
    <property type="entry name" value="cNMP-bd_dom_sf"/>
</dbReference>
<evidence type="ECO:0000313" key="5">
    <source>
        <dbReference type="EMBL" id="MBY6218388.1"/>
    </source>
</evidence>
<evidence type="ECO:0000313" key="6">
    <source>
        <dbReference type="Proteomes" id="UP000824927"/>
    </source>
</evidence>
<proteinExistence type="predicted"/>
<dbReference type="Gene3D" id="2.60.120.10">
    <property type="entry name" value="Jelly Rolls"/>
    <property type="match status" value="1"/>
</dbReference>
<dbReference type="PRINTS" id="PR00469">
    <property type="entry name" value="PNDRDTASEII"/>
</dbReference>
<gene>
    <name evidence="5" type="ORF">KUV31_08535</name>
</gene>
<accession>A0A9Q3S1R4</accession>
<evidence type="ECO:0000256" key="3">
    <source>
        <dbReference type="ARBA" id="ARBA00023002"/>
    </source>
</evidence>
<dbReference type="GO" id="GO:0016491">
    <property type="term" value="F:oxidoreductase activity"/>
    <property type="evidence" value="ECO:0007669"/>
    <property type="project" value="UniProtKB-KW"/>
</dbReference>
<protein>
    <recommendedName>
        <fullName evidence="1">Thioredoxin reductase</fullName>
    </recommendedName>
</protein>
<dbReference type="SMART" id="SM00100">
    <property type="entry name" value="cNMP"/>
    <property type="match status" value="1"/>
</dbReference>
<dbReference type="SUPFAM" id="SSF51206">
    <property type="entry name" value="cAMP-binding domain-like"/>
    <property type="match status" value="1"/>
</dbReference>
<sequence>METLGEKLETMPRVPLADEHVAMLRELGTEREYAAGEMVAEAGDAMDRFVYVLEGEIEVVDPYSGNRLLESSLGPTQFMGELSFLNAGSYTLPMRAPEPTRTLEVPRVAMLDLMARVPELSDHVLRVFSARRRKQFELNNSAIKLIGADRDSAIQQIERFLSRNRIPFQSLDMDGRDDETLQACDLTGHKPSVILGMDRVMDDPTPRKVAQFLGLDLDVCRETLYDVLIVGAGPAGVAAAVYAGSEGLCALAIEDTAIGGQAGTSSRIENYMGFPTGISGADLVYRGQIQAMKFGTRFAMPRSVEGLVRRDDGTYCAKLDDGDEVCARAILVATGVQYRRLPIERLEDFESTGVFYAATDMEARFCHGTEAVVIGGGNSAGQAAMYLSRNAKRVHLVVRGDSLAASMSRYLTDRLEADPSITIHYNTEVCDLHGDERLSGVTFDTPDGKRQVDTRALFIMIGAAPNTAWLSGLAEVDDKGFVKTGATVGRETPFQTSADGIFAVGDVRAGSVKRVASAVGEGSVVVSRIWDYVDKLEEPATAA</sequence>
<dbReference type="EMBL" id="JAHVKP010000001">
    <property type="protein sequence ID" value="MBY6218388.1"/>
    <property type="molecule type" value="Genomic_DNA"/>
</dbReference>
<evidence type="ECO:0000259" key="4">
    <source>
        <dbReference type="PROSITE" id="PS50042"/>
    </source>
</evidence>
<reference evidence="5" key="1">
    <citation type="submission" date="2021-06" db="EMBL/GenBank/DDBJ databases">
        <title>50 bacteria genomes isolated from Dapeng, Shenzhen, China.</title>
        <authorList>
            <person name="Zheng W."/>
            <person name="Yu S."/>
            <person name="Huang Y."/>
        </authorList>
    </citation>
    <scope>NUCLEOTIDE SEQUENCE</scope>
    <source>
        <strain evidence="5">DP4N28-2</strain>
    </source>
</reference>
<evidence type="ECO:0000256" key="1">
    <source>
        <dbReference type="ARBA" id="ARBA00018719"/>
    </source>
</evidence>
<dbReference type="InterPro" id="IPR000595">
    <property type="entry name" value="cNMP-bd_dom"/>
</dbReference>
<dbReference type="CDD" id="cd00038">
    <property type="entry name" value="CAP_ED"/>
    <property type="match status" value="1"/>
</dbReference>
<dbReference type="InterPro" id="IPR050097">
    <property type="entry name" value="Ferredoxin-NADP_redctase_2"/>
</dbReference>
<keyword evidence="2" id="KW-0285">Flavoprotein</keyword>
<comment type="caution">
    <text evidence="5">The sequence shown here is derived from an EMBL/GenBank/DDBJ whole genome shotgun (WGS) entry which is preliminary data.</text>
</comment>
<evidence type="ECO:0000256" key="2">
    <source>
        <dbReference type="ARBA" id="ARBA00022630"/>
    </source>
</evidence>
<dbReference type="InterPro" id="IPR014710">
    <property type="entry name" value="RmlC-like_jellyroll"/>
</dbReference>
<name>A0A9Q3S1R4_9SPHN</name>
<feature type="domain" description="Cyclic nucleotide-binding" evidence="4">
    <location>
        <begin position="30"/>
        <end position="131"/>
    </location>
</feature>
<dbReference type="RefSeq" id="WP_222405220.1">
    <property type="nucleotide sequence ID" value="NZ_JAHVKP010000001.1"/>
</dbReference>
<dbReference type="PROSITE" id="PS50042">
    <property type="entry name" value="CNMP_BINDING_3"/>
    <property type="match status" value="1"/>
</dbReference>
<dbReference type="Proteomes" id="UP000824927">
    <property type="component" value="Unassembled WGS sequence"/>
</dbReference>
<dbReference type="Pfam" id="PF07992">
    <property type="entry name" value="Pyr_redox_2"/>
    <property type="match status" value="1"/>
</dbReference>
<keyword evidence="3" id="KW-0560">Oxidoreductase</keyword>
<dbReference type="SUPFAM" id="SSF51905">
    <property type="entry name" value="FAD/NAD(P)-binding domain"/>
    <property type="match status" value="1"/>
</dbReference>
<dbReference type="Gene3D" id="3.50.50.60">
    <property type="entry name" value="FAD/NAD(P)-binding domain"/>
    <property type="match status" value="2"/>
</dbReference>
<dbReference type="Pfam" id="PF00027">
    <property type="entry name" value="cNMP_binding"/>
    <property type="match status" value="1"/>
</dbReference>
<dbReference type="PRINTS" id="PR00368">
    <property type="entry name" value="FADPNR"/>
</dbReference>
<dbReference type="PANTHER" id="PTHR48105">
    <property type="entry name" value="THIOREDOXIN REDUCTASE 1-RELATED-RELATED"/>
    <property type="match status" value="1"/>
</dbReference>
<dbReference type="InterPro" id="IPR036188">
    <property type="entry name" value="FAD/NAD-bd_sf"/>
</dbReference>
<dbReference type="InterPro" id="IPR023753">
    <property type="entry name" value="FAD/NAD-binding_dom"/>
</dbReference>
<dbReference type="AlphaFoldDB" id="A0A9Q3S1R4"/>
<organism evidence="5 6">
    <name type="scientific">Qipengyuania aquimaris</name>
    <dbReference type="NCBI Taxonomy" id="255984"/>
    <lineage>
        <taxon>Bacteria</taxon>
        <taxon>Pseudomonadati</taxon>
        <taxon>Pseudomonadota</taxon>
        <taxon>Alphaproteobacteria</taxon>
        <taxon>Sphingomonadales</taxon>
        <taxon>Erythrobacteraceae</taxon>
        <taxon>Qipengyuania</taxon>
    </lineage>
</organism>